<name>A0A9K3KHE0_9STRA</name>
<dbReference type="EMBL" id="JAGRRH010000023">
    <property type="protein sequence ID" value="KAG7343670.1"/>
    <property type="molecule type" value="Genomic_DNA"/>
</dbReference>
<keyword evidence="1" id="KW-0472">Membrane</keyword>
<reference evidence="3" key="2">
    <citation type="submission" date="2021-04" db="EMBL/GenBank/DDBJ databases">
        <authorList>
            <person name="Podell S."/>
        </authorList>
    </citation>
    <scope>NUCLEOTIDE SEQUENCE</scope>
    <source>
        <strain evidence="3">Hildebrandi</strain>
    </source>
</reference>
<sequence length="399" mass="45279">MTDLDDLELQKKLLDNEVAAAADVIIIRDRSVAKGFSLRSCLLKTLCWIMVVFFGLTALLAGAMFFWTRNVVQHLTVTESQTFPIVDMSDTEVDYLGSRVKIFMDQLLLQKVPQEDLVVTQDEINGLLGHSDYLRGNMYVTLKPGTISEEYSLPMDGLPGGHGRYFLGHDYTTVDEKAQRVELKMETAAKHEDWFIGPLFFLQLHFESKDFEEYHQHLLELFIENGSIFGSTIPDDVINEHMNILDGFYEQEDSGEAFRAIVNGIESVTIEEGRIVIKPRRSPHDETVMEEHDVVIWDVPPVDTAEFEDHGAAFWEWEESSDDGMVQTEQPSADLGLAEVEDAELVDVEEDMDYENDDAEGLSNDIQHVSMRDTLAKTDVDVVDLGDTEDYDEGENDYN</sequence>
<dbReference type="OrthoDB" id="45836at2759"/>
<protein>
    <submittedName>
        <fullName evidence="3">Uncharacterized protein</fullName>
    </submittedName>
</protein>
<accession>A0A9K3KHE0</accession>
<evidence type="ECO:0000313" key="2">
    <source>
        <dbReference type="EMBL" id="KAG7337154.1"/>
    </source>
</evidence>
<keyword evidence="1" id="KW-1133">Transmembrane helix</keyword>
<proteinExistence type="predicted"/>
<reference evidence="3" key="1">
    <citation type="journal article" date="2021" name="Sci. Rep.">
        <title>Diploid genomic architecture of Nitzschia inconspicua, an elite biomass production diatom.</title>
        <authorList>
            <person name="Oliver A."/>
            <person name="Podell S."/>
            <person name="Pinowska A."/>
            <person name="Traller J.C."/>
            <person name="Smith S.R."/>
            <person name="McClure R."/>
            <person name="Beliaev A."/>
            <person name="Bohutskyi P."/>
            <person name="Hill E.A."/>
            <person name="Rabines A."/>
            <person name="Zheng H."/>
            <person name="Allen L.Z."/>
            <person name="Kuo A."/>
            <person name="Grigoriev I.V."/>
            <person name="Allen A.E."/>
            <person name="Hazlebeck D."/>
            <person name="Allen E.E."/>
        </authorList>
    </citation>
    <scope>NUCLEOTIDE SEQUENCE</scope>
    <source>
        <strain evidence="3">Hildebrandi</strain>
    </source>
</reference>
<comment type="caution">
    <text evidence="3">The sequence shown here is derived from an EMBL/GenBank/DDBJ whole genome shotgun (WGS) entry which is preliminary data.</text>
</comment>
<evidence type="ECO:0000313" key="3">
    <source>
        <dbReference type="EMBL" id="KAG7343670.1"/>
    </source>
</evidence>
<gene>
    <name evidence="3" type="ORF">IV203_021678</name>
    <name evidence="2" type="ORF">IV203_022769</name>
</gene>
<evidence type="ECO:0000256" key="1">
    <source>
        <dbReference type="SAM" id="Phobius"/>
    </source>
</evidence>
<dbReference type="EMBL" id="JAGRRH010000093">
    <property type="protein sequence ID" value="KAG7337154.1"/>
    <property type="molecule type" value="Genomic_DNA"/>
</dbReference>
<evidence type="ECO:0000313" key="4">
    <source>
        <dbReference type="Proteomes" id="UP000693970"/>
    </source>
</evidence>
<feature type="transmembrane region" description="Helical" evidence="1">
    <location>
        <begin position="46"/>
        <end position="67"/>
    </location>
</feature>
<organism evidence="3 4">
    <name type="scientific">Nitzschia inconspicua</name>
    <dbReference type="NCBI Taxonomy" id="303405"/>
    <lineage>
        <taxon>Eukaryota</taxon>
        <taxon>Sar</taxon>
        <taxon>Stramenopiles</taxon>
        <taxon>Ochrophyta</taxon>
        <taxon>Bacillariophyta</taxon>
        <taxon>Bacillariophyceae</taxon>
        <taxon>Bacillariophycidae</taxon>
        <taxon>Bacillariales</taxon>
        <taxon>Bacillariaceae</taxon>
        <taxon>Nitzschia</taxon>
    </lineage>
</organism>
<dbReference type="AlphaFoldDB" id="A0A9K3KHE0"/>
<keyword evidence="1" id="KW-0812">Transmembrane</keyword>
<dbReference type="Proteomes" id="UP000693970">
    <property type="component" value="Unassembled WGS sequence"/>
</dbReference>
<keyword evidence="4" id="KW-1185">Reference proteome</keyword>